<feature type="compositionally biased region" description="Basic residues" evidence="9">
    <location>
        <begin position="219"/>
        <end position="236"/>
    </location>
</feature>
<comment type="subcellular location">
    <subcellularLocation>
        <location evidence="1">Mitochondrion intermembrane space</location>
    </subcellularLocation>
</comment>
<dbReference type="InterPro" id="IPR002327">
    <property type="entry name" value="Cyt_c_1A/1B"/>
</dbReference>
<feature type="region of interest" description="Disordered" evidence="9">
    <location>
        <begin position="1455"/>
        <end position="1503"/>
    </location>
</feature>
<evidence type="ECO:0000256" key="4">
    <source>
        <dbReference type="ARBA" id="ARBA00022617"/>
    </source>
</evidence>
<proteinExistence type="inferred from homology"/>
<evidence type="ECO:0000256" key="5">
    <source>
        <dbReference type="ARBA" id="ARBA00022723"/>
    </source>
</evidence>
<feature type="region of interest" description="Disordered" evidence="9">
    <location>
        <begin position="1541"/>
        <end position="1581"/>
    </location>
</feature>
<feature type="region of interest" description="Disordered" evidence="9">
    <location>
        <begin position="1414"/>
        <end position="1438"/>
    </location>
</feature>
<dbReference type="PANTHER" id="PTHR11961">
    <property type="entry name" value="CYTOCHROME C"/>
    <property type="match status" value="1"/>
</dbReference>
<keyword evidence="7 8" id="KW-0408">Iron</keyword>
<feature type="domain" description="Cytochrome c" evidence="10">
    <location>
        <begin position="1588"/>
        <end position="1697"/>
    </location>
</feature>
<dbReference type="EMBL" id="CAUYUJ010000847">
    <property type="protein sequence ID" value="CAK0792836.1"/>
    <property type="molecule type" value="Genomic_DNA"/>
</dbReference>
<evidence type="ECO:0000259" key="10">
    <source>
        <dbReference type="PROSITE" id="PS51007"/>
    </source>
</evidence>
<keyword evidence="5 8" id="KW-0479">Metal-binding</keyword>
<comment type="similarity">
    <text evidence="2">Belongs to the cytochrome c family.</text>
</comment>
<protein>
    <recommendedName>
        <fullName evidence="10">Cytochrome c domain-containing protein</fullName>
    </recommendedName>
</protein>
<evidence type="ECO:0000256" key="6">
    <source>
        <dbReference type="ARBA" id="ARBA00022982"/>
    </source>
</evidence>
<feature type="compositionally biased region" description="Polar residues" evidence="9">
    <location>
        <begin position="20"/>
        <end position="29"/>
    </location>
</feature>
<evidence type="ECO:0000256" key="9">
    <source>
        <dbReference type="SAM" id="MobiDB-lite"/>
    </source>
</evidence>
<keyword evidence="3" id="KW-0813">Transport</keyword>
<accession>A0ABN9PMX4</accession>
<dbReference type="Gene3D" id="3.30.420.10">
    <property type="entry name" value="Ribonuclease H-like superfamily/Ribonuclease H"/>
    <property type="match status" value="1"/>
</dbReference>
<evidence type="ECO:0000256" key="8">
    <source>
        <dbReference type="PROSITE-ProRule" id="PRU00433"/>
    </source>
</evidence>
<dbReference type="Gene3D" id="1.10.760.10">
    <property type="entry name" value="Cytochrome c-like domain"/>
    <property type="match status" value="1"/>
</dbReference>
<evidence type="ECO:0000256" key="1">
    <source>
        <dbReference type="ARBA" id="ARBA00004569"/>
    </source>
</evidence>
<dbReference type="InterPro" id="IPR036909">
    <property type="entry name" value="Cyt_c-like_dom_sf"/>
</dbReference>
<evidence type="ECO:0000256" key="7">
    <source>
        <dbReference type="ARBA" id="ARBA00023004"/>
    </source>
</evidence>
<dbReference type="InterPro" id="IPR009056">
    <property type="entry name" value="Cyt_c-like_dom"/>
</dbReference>
<sequence length="1771" mass="195709">MAPHSEPAEKATAAPEELQEQNGGENTPQPKEDVVVQKAADRGSGRTDAVFGTIANRLATAHRTLQSAGELLPTLLEHSGTVQHQLYAQRDRVAMTLARTSASKSFNCHEEMERAHTTVPLKRQIEELTAAIDKCREVGAYLTDASRLHKGLPPWELDYTRCQCDEMEGFCSKRTHSDHGWGHDEVAKDGAPTMGGGAVAETAISIQPQGPPQVPQSNARHRRERRLRAGARRRPRQLQGAQRLDAHHGSQAPKMVKGGAKAGSDKAYVVRKACGEWWWSTRLEATCYQCKCRAALPKPKSPKADWGGSGGSSSTSANSGKGPLQQHSSTKSTPKGADKVSQALKLLTDTLGDLNLSNGEAISRTLQGAAAAIKAAVPEPPPKSRAQRLGIAAKALQEANQAYSSAFAAKKRADAAAQEARTKLDVKAAAVLKVEKELEDIQAEGRDPPKGVLEQLVSGQVEELAAGQLAADIERELNLTAADLDEEGRKQVEEVKKTVVAQMKENAQAFSTQLKGHLAAEKLKAAEQQATIHLAAKKRLWMAKQKIGQGYDAYAFQETHVGRSNLDSVECELVKLGYKACFTAARQSTVTKATTDVSGEWKADLDLCDWTPVTWHLKGTTITAISLYLDVGKALPEGINHESMIDYALVNEQGQKLIKGVEAVYDVPWKPHIGLKFTLYAEDFELALDSAQREALAPVEAAWTGFPAGTNPGAEGAVRERIGGKESDENLGDGLPGSTWMPANPGWTDADADPFADLEDHFEEELPLQIPEGFEAEVPDEPRGHDADYVTNTVVDRTSQLTVDAEAAKELGDRFANTIGTMERFYCMAYRIDLVDRHHFMGRGKAYELKVTNSRECGERRLKYSEHSADWRARAEVLLTMMAKLRRRGRGTKQQRELARAGRELAYDGMPQAGRGASETARLHRSIWRQRLAALEDLDVAIAEGMAMQAEQERRAAVNRDLRESTRSFGRWLAATEKQRGVLHRITKPPIRREEELAMERGVTDSPMEIVDAKAEASAKIWRCEEAAHGTHTQLLGDPRRRAAAVDAPQWTVDDLNLALAGVVEKMAGLVARAEAGVAGAPAFWLRGLTPKAWTVPPPCSTEEQETPLGQCLQGGRLRAPEGGRLTICGDGSGGEYSSDVRHRRCGWSWVMLDTRGRTRDFPTWAAKFGPLPGSRQSNNRAELWSLINCLEPTCGGMTFWTDSEITLVGWHARRDERPEGAANCDLWRRVRRAIAERGGGREIITLRHLDSHLTETEDAMERRPTENKELKMARRHAVMQRRAQRKVKADYFARDPRRRPATTHDLVELRRGRCVEFNGHTSHPSHPLRWLGRQRRWFCTLCASSATEMVSDKLQAPCRLRPTCESRRYLLKSWTKLAGAEEWRMWPEIKQDEIRVTPGWSETVEDPFADREDHIEEEQPQQSTKGLEAEVPDEPSEHDADFVTNMVADRTSQLTERTHTLGNRQTEREGEGLARGCHVNREHSERHSRGTSPEPEVRSIEDDLRRTREVAAGGIVNGDHAAVLDSDQRQPLEAILKLKKVEPDDSQRRSEEARRALEAARERARSSPAVTARERSPPKPKVLPLATLRQLLAALFKKHCSQCHTIRRDGVNPYGTLWGPNLYGIIGRTAGQNARTGWSTYSRAVEGSGILWTERNLVAFLKNPRAFAGGVINMNFRGLDSIEDRIDLVHYMKRAGMNWPPPEVIAAGSQPRRARPPAPPAEQGAQAMAAGAVACEERPLGAGLPPGERTPSGLVLFREPPRRPAARPAA</sequence>
<keyword evidence="4 8" id="KW-0349">Heme</keyword>
<feature type="compositionally biased region" description="Polar residues" evidence="9">
    <location>
        <begin position="1455"/>
        <end position="1465"/>
    </location>
</feature>
<feature type="region of interest" description="Disordered" evidence="9">
    <location>
        <begin position="204"/>
        <end position="263"/>
    </location>
</feature>
<evidence type="ECO:0000313" key="12">
    <source>
        <dbReference type="Proteomes" id="UP001189429"/>
    </source>
</evidence>
<dbReference type="Proteomes" id="UP001189429">
    <property type="component" value="Unassembled WGS sequence"/>
</dbReference>
<feature type="compositionally biased region" description="Basic and acidic residues" evidence="9">
    <location>
        <begin position="1480"/>
        <end position="1489"/>
    </location>
</feature>
<gene>
    <name evidence="11" type="ORF">PCOR1329_LOCUS3303</name>
</gene>
<feature type="compositionally biased region" description="Low complexity" evidence="9">
    <location>
        <begin position="1722"/>
        <end position="1735"/>
    </location>
</feature>
<feature type="compositionally biased region" description="Basic and acidic residues" evidence="9">
    <location>
        <begin position="1541"/>
        <end position="1566"/>
    </location>
</feature>
<evidence type="ECO:0000256" key="3">
    <source>
        <dbReference type="ARBA" id="ARBA00022448"/>
    </source>
</evidence>
<reference evidence="11" key="1">
    <citation type="submission" date="2023-10" db="EMBL/GenBank/DDBJ databases">
        <authorList>
            <person name="Chen Y."/>
            <person name="Shah S."/>
            <person name="Dougan E. K."/>
            <person name="Thang M."/>
            <person name="Chan C."/>
        </authorList>
    </citation>
    <scope>NUCLEOTIDE SEQUENCE [LARGE SCALE GENOMIC DNA]</scope>
</reference>
<dbReference type="PROSITE" id="PS51007">
    <property type="entry name" value="CYTC"/>
    <property type="match status" value="1"/>
</dbReference>
<evidence type="ECO:0000313" key="11">
    <source>
        <dbReference type="EMBL" id="CAK0792836.1"/>
    </source>
</evidence>
<feature type="region of interest" description="Disordered" evidence="9">
    <location>
        <begin position="1709"/>
        <end position="1771"/>
    </location>
</feature>
<dbReference type="InterPro" id="IPR036397">
    <property type="entry name" value="RNaseH_sf"/>
</dbReference>
<feature type="region of interest" description="Disordered" evidence="9">
    <location>
        <begin position="298"/>
        <end position="337"/>
    </location>
</feature>
<dbReference type="SUPFAM" id="SSF46626">
    <property type="entry name" value="Cytochrome c"/>
    <property type="match status" value="1"/>
</dbReference>
<evidence type="ECO:0000256" key="2">
    <source>
        <dbReference type="ARBA" id="ARBA00006488"/>
    </source>
</evidence>
<feature type="region of interest" description="Disordered" evidence="9">
    <location>
        <begin position="1"/>
        <end position="42"/>
    </location>
</feature>
<name>A0ABN9PMX4_9DINO</name>
<keyword evidence="6" id="KW-0249">Electron transport</keyword>
<feature type="compositionally biased region" description="Low complexity" evidence="9">
    <location>
        <begin position="312"/>
        <end position="322"/>
    </location>
</feature>
<organism evidence="11 12">
    <name type="scientific">Prorocentrum cordatum</name>
    <dbReference type="NCBI Taxonomy" id="2364126"/>
    <lineage>
        <taxon>Eukaryota</taxon>
        <taxon>Sar</taxon>
        <taxon>Alveolata</taxon>
        <taxon>Dinophyceae</taxon>
        <taxon>Prorocentrales</taxon>
        <taxon>Prorocentraceae</taxon>
        <taxon>Prorocentrum</taxon>
    </lineage>
</organism>
<keyword evidence="12" id="KW-1185">Reference proteome</keyword>
<comment type="caution">
    <text evidence="11">The sequence shown here is derived from an EMBL/GenBank/DDBJ whole genome shotgun (WGS) entry which is preliminary data.</text>
</comment>
<feature type="compositionally biased region" description="Basic and acidic residues" evidence="9">
    <location>
        <begin position="30"/>
        <end position="42"/>
    </location>
</feature>